<evidence type="ECO:0008006" key="5">
    <source>
        <dbReference type="Google" id="ProtNLM"/>
    </source>
</evidence>
<gene>
    <name evidence="3" type="ORF">ACHAW5_005524</name>
</gene>
<evidence type="ECO:0000259" key="1">
    <source>
        <dbReference type="Pfam" id="PF23352"/>
    </source>
</evidence>
<evidence type="ECO:0000259" key="2">
    <source>
        <dbReference type="Pfam" id="PF23355"/>
    </source>
</evidence>
<dbReference type="Pfam" id="PF23355">
    <property type="entry name" value="IFT52_GIFT"/>
    <property type="match status" value="1"/>
</dbReference>
<proteinExistence type="predicted"/>
<evidence type="ECO:0000313" key="4">
    <source>
        <dbReference type="Proteomes" id="UP001530315"/>
    </source>
</evidence>
<dbReference type="CDD" id="cd23683">
    <property type="entry name" value="IFT52_CTD"/>
    <property type="match status" value="1"/>
</dbReference>
<feature type="domain" description="IFT52 GIFT" evidence="2">
    <location>
        <begin position="85"/>
        <end position="347"/>
    </location>
</feature>
<comment type="caution">
    <text evidence="3">The sequence shown here is derived from an EMBL/GenBank/DDBJ whole genome shotgun (WGS) entry which is preliminary data.</text>
</comment>
<dbReference type="InterPro" id="IPR055458">
    <property type="entry name" value="IFT52_GIFT"/>
</dbReference>
<dbReference type="PANTHER" id="PTHR12969:SF7">
    <property type="entry name" value="INTRAFLAGELLAR TRANSPORT PROTEIN 52 HOMOLOG"/>
    <property type="match status" value="1"/>
</dbReference>
<dbReference type="EMBL" id="JALLAZ020001410">
    <property type="protein sequence ID" value="KAL3775473.1"/>
    <property type="molecule type" value="Genomic_DNA"/>
</dbReference>
<sequence length="518" mass="58623">MPTAATTVPKLATWATCEDGTRWPVRPRCLADGIFPEGQNLTFLTSDSLKFKIIRFRFQFQKRVRPAHWWADNEWKERTPWVQMIIFDLSKRETHHPNANFMSLCRRLRSFTKVHVNKERISPGRLENCQLLIVASPQTQFEAEEIGFIKYYIDGGGSLAIFTSEGGLQSPESNLNELTRDYGIIIDSTTVVRAAYHKYMHPKQASMILLDFRKSALIQNGIVQPEIGLEKITPLTNANRRRQQQQNTTQDAGIDPSMSLSFVYPNGTTLSVQSPAYTLLTSGSTSYPVDCPIAAAWESTNVGDKQGRILVLGSSNIFADDWMDKEENSQLCDVLLRYLLGQNVSFDPSMGRSDFEMKECVPDISSLSALVKPCLQENDPLPQDYRSLLCDDLFGLHNDHVPDVIDLYRQFNVPYESLSLVEPDFACPYPPLRMATHQPRMLDHPPPALELFDLDECFMDVRVRLARLTEQFSDSSNLDHYLQEARGILGLDANTVDGESPKQILRTIAITILSARVP</sequence>
<reference evidence="3 4" key="1">
    <citation type="submission" date="2024-10" db="EMBL/GenBank/DDBJ databases">
        <title>Updated reference genomes for cyclostephanoid diatoms.</title>
        <authorList>
            <person name="Roberts W.R."/>
            <person name="Alverson A.J."/>
        </authorList>
    </citation>
    <scope>NUCLEOTIDE SEQUENCE [LARGE SCALE GENOMIC DNA]</scope>
    <source>
        <strain evidence="3 4">AJA276-08</strain>
    </source>
</reference>
<dbReference type="Gene3D" id="6.10.250.2800">
    <property type="match status" value="1"/>
</dbReference>
<dbReference type="InterPro" id="IPR039975">
    <property type="entry name" value="IFT52"/>
</dbReference>
<dbReference type="InterPro" id="IPR055460">
    <property type="entry name" value="IFT52_central"/>
</dbReference>
<accession>A0ABD3NHT0</accession>
<feature type="domain" description="IFT52 central" evidence="1">
    <location>
        <begin position="367"/>
        <end position="447"/>
    </location>
</feature>
<organism evidence="3 4">
    <name type="scientific">Stephanodiscus triporus</name>
    <dbReference type="NCBI Taxonomy" id="2934178"/>
    <lineage>
        <taxon>Eukaryota</taxon>
        <taxon>Sar</taxon>
        <taxon>Stramenopiles</taxon>
        <taxon>Ochrophyta</taxon>
        <taxon>Bacillariophyta</taxon>
        <taxon>Coscinodiscophyceae</taxon>
        <taxon>Thalassiosirophycidae</taxon>
        <taxon>Stephanodiscales</taxon>
        <taxon>Stephanodiscaceae</taxon>
        <taxon>Stephanodiscus</taxon>
    </lineage>
</organism>
<keyword evidence="4" id="KW-1185">Reference proteome</keyword>
<evidence type="ECO:0000313" key="3">
    <source>
        <dbReference type="EMBL" id="KAL3775473.1"/>
    </source>
</evidence>
<name>A0ABD3NHT0_9STRA</name>
<dbReference type="Proteomes" id="UP001530315">
    <property type="component" value="Unassembled WGS sequence"/>
</dbReference>
<dbReference type="PANTHER" id="PTHR12969">
    <property type="entry name" value="NGD5/OSM-6/IFT52"/>
    <property type="match status" value="1"/>
</dbReference>
<dbReference type="Pfam" id="PF23352">
    <property type="entry name" value="IFT52_central"/>
    <property type="match status" value="1"/>
</dbReference>
<protein>
    <recommendedName>
        <fullName evidence="5">Intraflagellar transport protein 52</fullName>
    </recommendedName>
</protein>
<dbReference type="AlphaFoldDB" id="A0ABD3NHT0"/>